<gene>
    <name evidence="5" type="ORF">KEC54_28080</name>
</gene>
<dbReference type="AlphaFoldDB" id="A0AAX3WMX5"/>
<accession>A0AAX3WMX5</accession>
<protein>
    <submittedName>
        <fullName evidence="5">Helix-turn-helix transcriptional regulator</fullName>
    </submittedName>
</protein>
<dbReference type="InterPro" id="IPR010982">
    <property type="entry name" value="Lambda_DNA-bd_dom_sf"/>
</dbReference>
<evidence type="ECO:0000313" key="6">
    <source>
        <dbReference type="Proteomes" id="UP001223720"/>
    </source>
</evidence>
<sequence length="72" mass="7908">MRLRTVLAVNLRKLRAQKKLSQESLAALAGINRNYVGMLEREQFSATIDIIEKLAVALDVEPTTLLALGANS</sequence>
<dbReference type="GO" id="GO:0003677">
    <property type="term" value="F:DNA binding"/>
    <property type="evidence" value="ECO:0007669"/>
    <property type="project" value="UniProtKB-KW"/>
</dbReference>
<keyword evidence="3" id="KW-0804">Transcription</keyword>
<proteinExistence type="predicted"/>
<name>A0AAX3WMX5_METEX</name>
<keyword evidence="5" id="KW-0614">Plasmid</keyword>
<dbReference type="PANTHER" id="PTHR46797">
    <property type="entry name" value="HTH-TYPE TRANSCRIPTIONAL REGULATOR"/>
    <property type="match status" value="1"/>
</dbReference>
<dbReference type="PROSITE" id="PS50943">
    <property type="entry name" value="HTH_CROC1"/>
    <property type="match status" value="1"/>
</dbReference>
<organism evidence="5 6">
    <name type="scientific">Methylorubrum extorquens</name>
    <name type="common">Methylobacterium dichloromethanicum</name>
    <name type="synonym">Methylobacterium extorquens</name>
    <dbReference type="NCBI Taxonomy" id="408"/>
    <lineage>
        <taxon>Bacteria</taxon>
        <taxon>Pseudomonadati</taxon>
        <taxon>Pseudomonadota</taxon>
        <taxon>Alphaproteobacteria</taxon>
        <taxon>Hyphomicrobiales</taxon>
        <taxon>Methylobacteriaceae</taxon>
        <taxon>Methylorubrum</taxon>
    </lineage>
</organism>
<dbReference type="Proteomes" id="UP001223720">
    <property type="component" value="Plasmid pME152"/>
</dbReference>
<dbReference type="GO" id="GO:0003700">
    <property type="term" value="F:DNA-binding transcription factor activity"/>
    <property type="evidence" value="ECO:0007669"/>
    <property type="project" value="TreeGrafter"/>
</dbReference>
<dbReference type="SUPFAM" id="SSF47413">
    <property type="entry name" value="lambda repressor-like DNA-binding domains"/>
    <property type="match status" value="1"/>
</dbReference>
<dbReference type="PANTHER" id="PTHR46797:SF23">
    <property type="entry name" value="HTH-TYPE TRANSCRIPTIONAL REGULATOR SUTR"/>
    <property type="match status" value="1"/>
</dbReference>
<dbReference type="GO" id="GO:0005829">
    <property type="term" value="C:cytosol"/>
    <property type="evidence" value="ECO:0007669"/>
    <property type="project" value="TreeGrafter"/>
</dbReference>
<dbReference type="Gene3D" id="1.10.260.40">
    <property type="entry name" value="lambda repressor-like DNA-binding domains"/>
    <property type="match status" value="1"/>
</dbReference>
<evidence type="ECO:0000256" key="2">
    <source>
        <dbReference type="ARBA" id="ARBA00023125"/>
    </source>
</evidence>
<evidence type="ECO:0000259" key="4">
    <source>
        <dbReference type="PROSITE" id="PS50943"/>
    </source>
</evidence>
<dbReference type="InterPro" id="IPR001387">
    <property type="entry name" value="Cro/C1-type_HTH"/>
</dbReference>
<keyword evidence="2" id="KW-0238">DNA-binding</keyword>
<evidence type="ECO:0000256" key="3">
    <source>
        <dbReference type="ARBA" id="ARBA00023163"/>
    </source>
</evidence>
<evidence type="ECO:0000256" key="1">
    <source>
        <dbReference type="ARBA" id="ARBA00023015"/>
    </source>
</evidence>
<reference evidence="5" key="1">
    <citation type="journal article" date="2022" name="Biotechnol. Bioprocess Eng.">
        <title>Pan-genome Analysis Reveals Comparative Genomic Features of Central Metabolic Pathways in Methylorubrum extorquens.</title>
        <authorList>
            <person name="Lee G.M."/>
            <person name="Scott-Nevros Z.K."/>
            <person name="Lee S.-M."/>
            <person name="Kim D."/>
        </authorList>
    </citation>
    <scope>NUCLEOTIDE SEQUENCE</scope>
    <source>
        <strain evidence="5">ATCC 55366</strain>
        <plasmid evidence="5">pME152</plasmid>
    </source>
</reference>
<dbReference type="SMART" id="SM00530">
    <property type="entry name" value="HTH_XRE"/>
    <property type="match status" value="1"/>
</dbReference>
<dbReference type="EMBL" id="CP073634">
    <property type="protein sequence ID" value="WHQ72927.1"/>
    <property type="molecule type" value="Genomic_DNA"/>
</dbReference>
<feature type="domain" description="HTH cro/C1-type" evidence="4">
    <location>
        <begin position="11"/>
        <end position="65"/>
    </location>
</feature>
<evidence type="ECO:0000313" key="5">
    <source>
        <dbReference type="EMBL" id="WHQ72927.1"/>
    </source>
</evidence>
<dbReference type="InterPro" id="IPR050807">
    <property type="entry name" value="TransReg_Diox_bact_type"/>
</dbReference>
<keyword evidence="1" id="KW-0805">Transcription regulation</keyword>
<dbReference type="CDD" id="cd00093">
    <property type="entry name" value="HTH_XRE"/>
    <property type="match status" value="1"/>
</dbReference>
<geneLocation type="plasmid" evidence="5 6">
    <name>pME152</name>
</geneLocation>
<dbReference type="Pfam" id="PF01381">
    <property type="entry name" value="HTH_3"/>
    <property type="match status" value="1"/>
</dbReference>